<evidence type="ECO:0000256" key="4">
    <source>
        <dbReference type="ARBA" id="ARBA00023163"/>
    </source>
</evidence>
<keyword evidence="2" id="KW-0805">Transcription regulation</keyword>
<dbReference type="AlphaFoldDB" id="A0AAC9WHE3"/>
<accession>A0AAC9WHE3</accession>
<dbReference type="KEGG" id="cfm:BJL90_00120"/>
<evidence type="ECO:0000256" key="3">
    <source>
        <dbReference type="ARBA" id="ARBA00023125"/>
    </source>
</evidence>
<keyword evidence="8" id="KW-1185">Reference proteome</keyword>
<keyword evidence="3" id="KW-0238">DNA-binding</keyword>
<protein>
    <submittedName>
        <fullName evidence="7">Catabolite control protein A</fullName>
    </submittedName>
</protein>
<proteinExistence type="predicted"/>
<dbReference type="Pfam" id="PF00356">
    <property type="entry name" value="LacI"/>
    <property type="match status" value="1"/>
</dbReference>
<reference evidence="6 8" key="1">
    <citation type="submission" date="2016-10" db="EMBL/GenBank/DDBJ databases">
        <title>Complete Genome Sequence of Acetogen Clostridium formicoaceticum ATCC 27076.</title>
        <authorList>
            <person name="Bao T."/>
            <person name="Cheng C."/>
            <person name="Zhao J."/>
            <person name="Yang S.-T."/>
            <person name="Wang J."/>
            <person name="Wang M."/>
        </authorList>
    </citation>
    <scope>NUCLEOTIDE SEQUENCE [LARGE SCALE GENOMIC DNA]</scope>
    <source>
        <strain evidence="6 8">ATCC 27076</strain>
    </source>
</reference>
<name>A0AAC9WHE3_9CLOT</name>
<feature type="domain" description="HTH lacI-type" evidence="5">
    <location>
        <begin position="3"/>
        <end position="57"/>
    </location>
</feature>
<dbReference type="InterPro" id="IPR028082">
    <property type="entry name" value="Peripla_BP_I"/>
</dbReference>
<dbReference type="Gene3D" id="1.10.260.40">
    <property type="entry name" value="lambda repressor-like DNA-binding domains"/>
    <property type="match status" value="1"/>
</dbReference>
<dbReference type="RefSeq" id="WP_070963223.1">
    <property type="nucleotide sequence ID" value="NZ_CP017603.1"/>
</dbReference>
<dbReference type="GO" id="GO:0000976">
    <property type="term" value="F:transcription cis-regulatory region binding"/>
    <property type="evidence" value="ECO:0007669"/>
    <property type="project" value="TreeGrafter"/>
</dbReference>
<evidence type="ECO:0000313" key="8">
    <source>
        <dbReference type="Proteomes" id="UP000177894"/>
    </source>
</evidence>
<keyword evidence="1" id="KW-0678">Repressor</keyword>
<dbReference type="SMART" id="SM00354">
    <property type="entry name" value="HTH_LACI"/>
    <property type="match status" value="1"/>
</dbReference>
<dbReference type="PRINTS" id="PR00036">
    <property type="entry name" value="HTHLACI"/>
</dbReference>
<dbReference type="EMBL" id="CP020559">
    <property type="protein sequence ID" value="ARE88846.1"/>
    <property type="molecule type" value="Genomic_DNA"/>
</dbReference>
<dbReference type="PROSITE" id="PS50932">
    <property type="entry name" value="HTH_LACI_2"/>
    <property type="match status" value="1"/>
</dbReference>
<dbReference type="SUPFAM" id="SSF47413">
    <property type="entry name" value="lambda repressor-like DNA-binding domains"/>
    <property type="match status" value="1"/>
</dbReference>
<dbReference type="InterPro" id="IPR010982">
    <property type="entry name" value="Lambda_DNA-bd_dom_sf"/>
</dbReference>
<dbReference type="PANTHER" id="PTHR30146">
    <property type="entry name" value="LACI-RELATED TRANSCRIPTIONAL REPRESSOR"/>
    <property type="match status" value="1"/>
</dbReference>
<keyword evidence="4" id="KW-0804">Transcription</keyword>
<dbReference type="PROSITE" id="PS00356">
    <property type="entry name" value="HTH_LACI_1"/>
    <property type="match status" value="1"/>
</dbReference>
<evidence type="ECO:0000256" key="2">
    <source>
        <dbReference type="ARBA" id="ARBA00023015"/>
    </source>
</evidence>
<gene>
    <name evidence="7" type="primary">ccpA_3</name>
    <name evidence="6" type="ORF">BJL90_00120</name>
    <name evidence="7" type="ORF">CLFO_32520</name>
</gene>
<dbReference type="EMBL" id="CP017603">
    <property type="protein sequence ID" value="AOY74496.1"/>
    <property type="molecule type" value="Genomic_DNA"/>
</dbReference>
<dbReference type="SUPFAM" id="SSF53822">
    <property type="entry name" value="Periplasmic binding protein-like I"/>
    <property type="match status" value="1"/>
</dbReference>
<dbReference type="Gene3D" id="3.40.50.2300">
    <property type="match status" value="2"/>
</dbReference>
<evidence type="ECO:0000259" key="5">
    <source>
        <dbReference type="PROSITE" id="PS50932"/>
    </source>
</evidence>
<evidence type="ECO:0000313" key="7">
    <source>
        <dbReference type="EMBL" id="ARE88846.1"/>
    </source>
</evidence>
<dbReference type="PANTHER" id="PTHR30146:SF148">
    <property type="entry name" value="HTH-TYPE TRANSCRIPTIONAL REPRESSOR PURR-RELATED"/>
    <property type="match status" value="1"/>
</dbReference>
<reference evidence="7 9" key="2">
    <citation type="submission" date="2017-03" db="EMBL/GenBank/DDBJ databases">
        <title>Complete sequence of Clostridium formicaceticum DSM 92.</title>
        <authorList>
            <person name="Poehlein A."/>
            <person name="Karl M."/>
            <person name="Bengelsdorf F.R."/>
            <person name="Duerre P."/>
            <person name="Daniel R."/>
        </authorList>
    </citation>
    <scope>NUCLEOTIDE SEQUENCE [LARGE SCALE GENOMIC DNA]</scope>
    <source>
        <strain evidence="7 9">DSM 92</strain>
    </source>
</reference>
<dbReference type="InterPro" id="IPR046335">
    <property type="entry name" value="LacI/GalR-like_sensor"/>
</dbReference>
<dbReference type="CDD" id="cd01392">
    <property type="entry name" value="HTH_LacI"/>
    <property type="match status" value="1"/>
</dbReference>
<sequence>MAITIKDIARMAKVSTATVSRVLNNPDKVSEEKKELVNKIMYEMNYQPNALARGLIRNQTKTVGVIIPDINNLFYPAVVRGIEDVFEINDYNVFLCNTDQDIEKEKKYMNTLLEKRVDGIILMGTRPVDPCKSNHIGRISSKIPLLMVNDYVLGAGVYAVLTDEVEGAYKAVKYLIDLGHRRIAYITGDGSYTTYQNKQKGYEIALQEHDIAMNKDFIIHNLPYPEGGKRAALQLLSKKEERPTAIFAGSDQIAMGVMKAAYEIGLKIPEDISIVGYANIPISGDLYPGLTTVDQYPYETGKLSAEILTKIINGEQIHQKKFIMEPQLLVRQSCSALV</sequence>
<dbReference type="Pfam" id="PF13377">
    <property type="entry name" value="Peripla_BP_3"/>
    <property type="match status" value="1"/>
</dbReference>
<dbReference type="GO" id="GO:0003700">
    <property type="term" value="F:DNA-binding transcription factor activity"/>
    <property type="evidence" value="ECO:0007669"/>
    <property type="project" value="TreeGrafter"/>
</dbReference>
<evidence type="ECO:0000313" key="9">
    <source>
        <dbReference type="Proteomes" id="UP000192478"/>
    </source>
</evidence>
<organism evidence="7 9">
    <name type="scientific">Clostridium formicaceticum</name>
    <dbReference type="NCBI Taxonomy" id="1497"/>
    <lineage>
        <taxon>Bacteria</taxon>
        <taxon>Bacillati</taxon>
        <taxon>Bacillota</taxon>
        <taxon>Clostridia</taxon>
        <taxon>Eubacteriales</taxon>
        <taxon>Clostridiaceae</taxon>
        <taxon>Clostridium</taxon>
    </lineage>
</organism>
<dbReference type="CDD" id="cd06267">
    <property type="entry name" value="PBP1_LacI_sugar_binding-like"/>
    <property type="match status" value="1"/>
</dbReference>
<dbReference type="Proteomes" id="UP000177894">
    <property type="component" value="Chromosome"/>
</dbReference>
<dbReference type="InterPro" id="IPR000843">
    <property type="entry name" value="HTH_LacI"/>
</dbReference>
<evidence type="ECO:0000313" key="6">
    <source>
        <dbReference type="EMBL" id="AOY74496.1"/>
    </source>
</evidence>
<evidence type="ECO:0000256" key="1">
    <source>
        <dbReference type="ARBA" id="ARBA00022491"/>
    </source>
</evidence>
<dbReference type="Proteomes" id="UP000192478">
    <property type="component" value="Chromosome"/>
</dbReference>